<sequence>MAFAYALKAYRVQLWLWTDVCSYDLEVLQVLFLICLLHRHPSVLGSHVDIKIIVDVDTKLSALSSLVALLVADAAVVRRASRTLTRGMALLFAMVAGSRERLRAIRTTVAGILSRRIYNGERRSLTQPRRS</sequence>
<evidence type="ECO:0000313" key="2">
    <source>
        <dbReference type="Proteomes" id="UP000799640"/>
    </source>
</evidence>
<dbReference type="AlphaFoldDB" id="A0A6G1HUM9"/>
<gene>
    <name evidence="1" type="ORF">EJ06DRAFT_52425</name>
</gene>
<name>A0A6G1HUM9_9PEZI</name>
<reference evidence="1" key="1">
    <citation type="journal article" date="2020" name="Stud. Mycol.">
        <title>101 Dothideomycetes genomes: a test case for predicting lifestyles and emergence of pathogens.</title>
        <authorList>
            <person name="Haridas S."/>
            <person name="Albert R."/>
            <person name="Binder M."/>
            <person name="Bloem J."/>
            <person name="Labutti K."/>
            <person name="Salamov A."/>
            <person name="Andreopoulos B."/>
            <person name="Baker S."/>
            <person name="Barry K."/>
            <person name="Bills G."/>
            <person name="Bluhm B."/>
            <person name="Cannon C."/>
            <person name="Castanera R."/>
            <person name="Culley D."/>
            <person name="Daum C."/>
            <person name="Ezra D."/>
            <person name="Gonzalez J."/>
            <person name="Henrissat B."/>
            <person name="Kuo A."/>
            <person name="Liang C."/>
            <person name="Lipzen A."/>
            <person name="Lutzoni F."/>
            <person name="Magnuson J."/>
            <person name="Mondo S."/>
            <person name="Nolan M."/>
            <person name="Ohm R."/>
            <person name="Pangilinan J."/>
            <person name="Park H.-J."/>
            <person name="Ramirez L."/>
            <person name="Alfaro M."/>
            <person name="Sun H."/>
            <person name="Tritt A."/>
            <person name="Yoshinaga Y."/>
            <person name="Zwiers L.-H."/>
            <person name="Turgeon B."/>
            <person name="Goodwin S."/>
            <person name="Spatafora J."/>
            <person name="Crous P."/>
            <person name="Grigoriev I."/>
        </authorList>
    </citation>
    <scope>NUCLEOTIDE SEQUENCE</scope>
    <source>
        <strain evidence="1">CBS 262.69</strain>
    </source>
</reference>
<evidence type="ECO:0000313" key="1">
    <source>
        <dbReference type="EMBL" id="KAF2399445.1"/>
    </source>
</evidence>
<proteinExistence type="predicted"/>
<organism evidence="1 2">
    <name type="scientific">Trichodelitschia bisporula</name>
    <dbReference type="NCBI Taxonomy" id="703511"/>
    <lineage>
        <taxon>Eukaryota</taxon>
        <taxon>Fungi</taxon>
        <taxon>Dikarya</taxon>
        <taxon>Ascomycota</taxon>
        <taxon>Pezizomycotina</taxon>
        <taxon>Dothideomycetes</taxon>
        <taxon>Dothideomycetes incertae sedis</taxon>
        <taxon>Phaeotrichales</taxon>
        <taxon>Phaeotrichaceae</taxon>
        <taxon>Trichodelitschia</taxon>
    </lineage>
</organism>
<dbReference type="EMBL" id="ML996697">
    <property type="protein sequence ID" value="KAF2399445.1"/>
    <property type="molecule type" value="Genomic_DNA"/>
</dbReference>
<accession>A0A6G1HUM9</accession>
<dbReference type="Proteomes" id="UP000799640">
    <property type="component" value="Unassembled WGS sequence"/>
</dbReference>
<keyword evidence="2" id="KW-1185">Reference proteome</keyword>
<protein>
    <submittedName>
        <fullName evidence="1">Uncharacterized protein</fullName>
    </submittedName>
</protein>